<comment type="caution">
    <text evidence="2">The sequence shown here is derived from an EMBL/GenBank/DDBJ whole genome shotgun (WGS) entry which is preliminary data.</text>
</comment>
<keyword evidence="1" id="KW-1133">Transmembrane helix</keyword>
<gene>
    <name evidence="2" type="ORF">HMPREF0556_11400</name>
</gene>
<evidence type="ECO:0008006" key="4">
    <source>
        <dbReference type="Google" id="ProtNLM"/>
    </source>
</evidence>
<dbReference type="EMBL" id="ACCR02000003">
    <property type="protein sequence ID" value="EFI84847.1"/>
    <property type="molecule type" value="Genomic_DNA"/>
</dbReference>
<dbReference type="HOGENOM" id="CLU_1159954_0_0_9"/>
<accession>D7UWB9</accession>
<proteinExistence type="predicted"/>
<keyword evidence="1" id="KW-0812">Transmembrane</keyword>
<reference evidence="2" key="1">
    <citation type="submission" date="2010-06" db="EMBL/GenBank/DDBJ databases">
        <authorList>
            <person name="Muzny D."/>
            <person name="Qin X."/>
            <person name="Buhay C."/>
            <person name="Dugan-Rocha S."/>
            <person name="Ding Y."/>
            <person name="Chen G."/>
            <person name="Hawes A."/>
            <person name="Holder M."/>
            <person name="Jhangiani S."/>
            <person name="Johnson A."/>
            <person name="Khan Z."/>
            <person name="Li Z."/>
            <person name="Liu W."/>
            <person name="Liu X."/>
            <person name="Perez L."/>
            <person name="Shen H."/>
            <person name="Wang Q."/>
            <person name="Watt J."/>
            <person name="Xi L."/>
            <person name="Xin Y."/>
            <person name="Zhou J."/>
            <person name="Deng J."/>
            <person name="Jiang H."/>
            <person name="Liu Y."/>
            <person name="Qu J."/>
            <person name="Song X.-Z."/>
            <person name="Zhang L."/>
            <person name="Villasana D."/>
            <person name="Johnson A."/>
            <person name="Liu J."/>
            <person name="Liyanage D."/>
            <person name="Lorensuhewa L."/>
            <person name="Robinson T."/>
            <person name="Song A."/>
            <person name="Song B.-B."/>
            <person name="Dinh H."/>
            <person name="Thornton R."/>
            <person name="Coyle M."/>
            <person name="Francisco L."/>
            <person name="Jackson L."/>
            <person name="Javaid M."/>
            <person name="Korchina V."/>
            <person name="Kovar C."/>
            <person name="Mata R."/>
            <person name="Mathew T."/>
            <person name="Ngo R."/>
            <person name="Nguyen L."/>
            <person name="Nguyen N."/>
            <person name="Okwuonu G."/>
            <person name="Ongeri F."/>
            <person name="Pham C."/>
            <person name="Simmons D."/>
            <person name="Wilczek-Boney K."/>
            <person name="Hale W."/>
            <person name="Jakkamsetti A."/>
            <person name="Pham P."/>
            <person name="Ruth R."/>
            <person name="San Lucas F."/>
            <person name="Warren J."/>
            <person name="Zhang J."/>
            <person name="Zhao Z."/>
            <person name="Zhou C."/>
            <person name="Zhu D."/>
            <person name="Lee S."/>
            <person name="Bess C."/>
            <person name="Blankenburg K."/>
            <person name="Forbes L."/>
            <person name="Fu Q."/>
            <person name="Gubbala S."/>
            <person name="Hirani K."/>
            <person name="Jayaseelan J.C."/>
            <person name="Lara F."/>
            <person name="Munidasa M."/>
            <person name="Palculict T."/>
            <person name="Patil S."/>
            <person name="Pu L.-L."/>
            <person name="Saada N."/>
            <person name="Tang L."/>
            <person name="Weissenberger G."/>
            <person name="Zhu Y."/>
            <person name="Hemphill L."/>
            <person name="Shang Y."/>
            <person name="Youmans B."/>
            <person name="Ayvaz T."/>
            <person name="Ross M."/>
            <person name="Santibanez J."/>
            <person name="Aqrawi P."/>
            <person name="Gross S."/>
            <person name="Joshi V."/>
            <person name="Fowler G."/>
            <person name="Nazareth L."/>
            <person name="Reid J."/>
            <person name="Worley K."/>
            <person name="Petrosino J."/>
            <person name="Highlander S."/>
            <person name="Gibbs R."/>
        </authorList>
    </citation>
    <scope>NUCLEOTIDE SEQUENCE [LARGE SCALE GENOMIC DNA]</scope>
    <source>
        <strain evidence="2">DSM 20601</strain>
    </source>
</reference>
<feature type="transmembrane region" description="Helical" evidence="1">
    <location>
        <begin position="36"/>
        <end position="54"/>
    </location>
</feature>
<evidence type="ECO:0000313" key="2">
    <source>
        <dbReference type="EMBL" id="EFI84847.1"/>
    </source>
</evidence>
<name>D7UWB9_LISGR</name>
<evidence type="ECO:0000256" key="1">
    <source>
        <dbReference type="SAM" id="Phobius"/>
    </source>
</evidence>
<dbReference type="Proteomes" id="UP000010119">
    <property type="component" value="Unassembled WGS sequence"/>
</dbReference>
<protein>
    <recommendedName>
        <fullName evidence="4">Bacterial Ig domain-containing protein</fullName>
    </recommendedName>
</protein>
<sequence length="239" mass="27418">MLIVCLLICINKFLPINGISQMKSNKECMDMMKKRLFTILVAFIMVGMCFPANYEAKTLAPTSKQPTTKQVTYNFKTKKVTVKGKAEKGASVTLCYKNKHVTKKANRKTGSYRIRIKIKKSDTLRVYVKERGFFKSKIKKVPAQRYLTASPDKIIAGGSMDDNKVTKVKLIGDAPKNAKINIRFKGKLLKQFWTKKNSKEYTIYVKIRQADYGKYNFQASAKKKNKKRSKLVTLKFPKM</sequence>
<dbReference type="AlphaFoldDB" id="D7UWB9"/>
<keyword evidence="3" id="KW-1185">Reference proteome</keyword>
<organism evidence="2 3">
    <name type="scientific">Listeria grayi DSM 20601</name>
    <dbReference type="NCBI Taxonomy" id="525367"/>
    <lineage>
        <taxon>Bacteria</taxon>
        <taxon>Bacillati</taxon>
        <taxon>Bacillota</taxon>
        <taxon>Bacilli</taxon>
        <taxon>Bacillales</taxon>
        <taxon>Listeriaceae</taxon>
        <taxon>Listeria</taxon>
    </lineage>
</organism>
<evidence type="ECO:0000313" key="3">
    <source>
        <dbReference type="Proteomes" id="UP000010119"/>
    </source>
</evidence>
<keyword evidence="1" id="KW-0472">Membrane</keyword>